<name>A0AAP0J9Q6_9MAGN</name>
<sequence>MCAGALESERAGEPSKLIRERYRAASQVVQNQVRSLLTFISDVCRSWVVQNDHIVGVRTGHHVAAVRTGEQCDGMGLTRPRWWWWWHRQGKGGGLTTAATAVSGGAPQGSPIFARGAGSPTKRLLLSHPIQTMERGGKGWLATLLPPRRRPDRGGGGSLASRWRPPDVVSAGGEGA</sequence>
<accession>A0AAP0J9Q6</accession>
<feature type="region of interest" description="Disordered" evidence="1">
    <location>
        <begin position="145"/>
        <end position="176"/>
    </location>
</feature>
<comment type="caution">
    <text evidence="2">The sequence shown here is derived from an EMBL/GenBank/DDBJ whole genome shotgun (WGS) entry which is preliminary data.</text>
</comment>
<organism evidence="2 3">
    <name type="scientific">Stephania japonica</name>
    <dbReference type="NCBI Taxonomy" id="461633"/>
    <lineage>
        <taxon>Eukaryota</taxon>
        <taxon>Viridiplantae</taxon>
        <taxon>Streptophyta</taxon>
        <taxon>Embryophyta</taxon>
        <taxon>Tracheophyta</taxon>
        <taxon>Spermatophyta</taxon>
        <taxon>Magnoliopsida</taxon>
        <taxon>Ranunculales</taxon>
        <taxon>Menispermaceae</taxon>
        <taxon>Menispermoideae</taxon>
        <taxon>Cissampelideae</taxon>
        <taxon>Stephania</taxon>
    </lineage>
</organism>
<gene>
    <name evidence="2" type="ORF">Sjap_010505</name>
</gene>
<protein>
    <submittedName>
        <fullName evidence="2">Uncharacterized protein</fullName>
    </submittedName>
</protein>
<keyword evidence="3" id="KW-1185">Reference proteome</keyword>
<evidence type="ECO:0000256" key="1">
    <source>
        <dbReference type="SAM" id="MobiDB-lite"/>
    </source>
</evidence>
<dbReference type="EMBL" id="JBBNAE010000004">
    <property type="protein sequence ID" value="KAK9130018.1"/>
    <property type="molecule type" value="Genomic_DNA"/>
</dbReference>
<proteinExistence type="predicted"/>
<reference evidence="2 3" key="1">
    <citation type="submission" date="2024-01" db="EMBL/GenBank/DDBJ databases">
        <title>Genome assemblies of Stephania.</title>
        <authorList>
            <person name="Yang L."/>
        </authorList>
    </citation>
    <scope>NUCLEOTIDE SEQUENCE [LARGE SCALE GENOMIC DNA]</scope>
    <source>
        <strain evidence="2">QJT</strain>
        <tissue evidence="2">Leaf</tissue>
    </source>
</reference>
<evidence type="ECO:0000313" key="2">
    <source>
        <dbReference type="EMBL" id="KAK9130018.1"/>
    </source>
</evidence>
<dbReference type="Proteomes" id="UP001417504">
    <property type="component" value="Unassembled WGS sequence"/>
</dbReference>
<evidence type="ECO:0000313" key="3">
    <source>
        <dbReference type="Proteomes" id="UP001417504"/>
    </source>
</evidence>
<dbReference type="AlphaFoldDB" id="A0AAP0J9Q6"/>